<dbReference type="NCBIfam" id="TIGR01951">
    <property type="entry name" value="nusB"/>
    <property type="match status" value="1"/>
</dbReference>
<evidence type="ECO:0000256" key="1">
    <source>
        <dbReference type="ARBA" id="ARBA00005952"/>
    </source>
</evidence>
<evidence type="ECO:0000256" key="7">
    <source>
        <dbReference type="SAM" id="MobiDB-lite"/>
    </source>
</evidence>
<dbReference type="Pfam" id="PF01029">
    <property type="entry name" value="NusB"/>
    <property type="match status" value="1"/>
</dbReference>
<evidence type="ECO:0000256" key="6">
    <source>
        <dbReference type="HAMAP-Rule" id="MF_00073"/>
    </source>
</evidence>
<feature type="region of interest" description="Disordered" evidence="7">
    <location>
        <begin position="1"/>
        <end position="24"/>
    </location>
</feature>
<dbReference type="InterPro" id="IPR035926">
    <property type="entry name" value="NusB-like_sf"/>
</dbReference>
<keyword evidence="10" id="KW-1185">Reference proteome</keyword>
<dbReference type="Proteomes" id="UP000501058">
    <property type="component" value="Chromosome"/>
</dbReference>
<comment type="similarity">
    <text evidence="1 6">Belongs to the NusB family.</text>
</comment>
<evidence type="ECO:0000256" key="3">
    <source>
        <dbReference type="ARBA" id="ARBA00022884"/>
    </source>
</evidence>
<protein>
    <recommendedName>
        <fullName evidence="6">Transcription antitermination protein NusB</fullName>
    </recommendedName>
    <alternativeName>
        <fullName evidence="6">Antitermination factor NusB</fullName>
    </alternativeName>
</protein>
<evidence type="ECO:0000259" key="8">
    <source>
        <dbReference type="Pfam" id="PF01029"/>
    </source>
</evidence>
<dbReference type="KEGG" id="prv:G7070_16405"/>
<dbReference type="PANTHER" id="PTHR11078:SF3">
    <property type="entry name" value="ANTITERMINATION NUSB DOMAIN-CONTAINING PROTEIN"/>
    <property type="match status" value="1"/>
</dbReference>
<dbReference type="GO" id="GO:0006353">
    <property type="term" value="P:DNA-templated transcription termination"/>
    <property type="evidence" value="ECO:0007669"/>
    <property type="project" value="UniProtKB-UniRule"/>
</dbReference>
<dbReference type="Gene3D" id="1.10.940.10">
    <property type="entry name" value="NusB-like"/>
    <property type="match status" value="1"/>
</dbReference>
<sequence length="200" mass="21376">MTEPATPSHGRVRNRENSTRTKARKRALDILFESDLRERPTTETLADRVGWAEPPVRPFTIDLVNGYLAHAEEIDALLAASLTPGWTLERMNRVDRNLARIALFELAHTDTPPQVAIKEAVDLAAELSTDESPAFVNAVLAQAAARLRRSVPASGADQAPETGADDAAADAGHTQDTPSADSGTDATDTAEDPTGDAAQE</sequence>
<feature type="compositionally biased region" description="Polar residues" evidence="7">
    <location>
        <begin position="174"/>
        <end position="187"/>
    </location>
</feature>
<name>A0A6G7YA47_9ACTN</name>
<dbReference type="InterPro" id="IPR006027">
    <property type="entry name" value="NusB_RsmB_TIM44"/>
</dbReference>
<evidence type="ECO:0000256" key="4">
    <source>
        <dbReference type="ARBA" id="ARBA00023015"/>
    </source>
</evidence>
<dbReference type="SUPFAM" id="SSF48013">
    <property type="entry name" value="NusB-like"/>
    <property type="match status" value="1"/>
</dbReference>
<keyword evidence="3 6" id="KW-0694">RNA-binding</keyword>
<organism evidence="9 10">
    <name type="scientific">Propioniciclava coleopterorum</name>
    <dbReference type="NCBI Taxonomy" id="2714937"/>
    <lineage>
        <taxon>Bacteria</taxon>
        <taxon>Bacillati</taxon>
        <taxon>Actinomycetota</taxon>
        <taxon>Actinomycetes</taxon>
        <taxon>Propionibacteriales</taxon>
        <taxon>Propionibacteriaceae</taxon>
        <taxon>Propioniciclava</taxon>
    </lineage>
</organism>
<keyword evidence="2 6" id="KW-0889">Transcription antitermination</keyword>
<evidence type="ECO:0000256" key="2">
    <source>
        <dbReference type="ARBA" id="ARBA00022814"/>
    </source>
</evidence>
<evidence type="ECO:0000313" key="10">
    <source>
        <dbReference type="Proteomes" id="UP000501058"/>
    </source>
</evidence>
<comment type="function">
    <text evidence="6">Involved in transcription antitermination. Required for transcription of ribosomal RNA (rRNA) genes. Binds specifically to the boxA antiterminator sequence of the ribosomal RNA (rrn) operons.</text>
</comment>
<dbReference type="RefSeq" id="WP_166234623.1">
    <property type="nucleotide sequence ID" value="NZ_CP049865.1"/>
</dbReference>
<dbReference type="InterPro" id="IPR011605">
    <property type="entry name" value="NusB_fam"/>
</dbReference>
<dbReference type="HAMAP" id="MF_00073">
    <property type="entry name" value="NusB"/>
    <property type="match status" value="1"/>
</dbReference>
<accession>A0A6G7YA47</accession>
<evidence type="ECO:0000256" key="5">
    <source>
        <dbReference type="ARBA" id="ARBA00023163"/>
    </source>
</evidence>
<gene>
    <name evidence="6 9" type="primary">nusB</name>
    <name evidence="9" type="ORF">G7070_16405</name>
</gene>
<evidence type="ECO:0000313" key="9">
    <source>
        <dbReference type="EMBL" id="QIK73556.1"/>
    </source>
</evidence>
<dbReference type="PANTHER" id="PTHR11078">
    <property type="entry name" value="N UTILIZATION SUBSTANCE PROTEIN B-RELATED"/>
    <property type="match status" value="1"/>
</dbReference>
<keyword evidence="5 6" id="KW-0804">Transcription</keyword>
<dbReference type="AlphaFoldDB" id="A0A6G7YA47"/>
<feature type="region of interest" description="Disordered" evidence="7">
    <location>
        <begin position="149"/>
        <end position="200"/>
    </location>
</feature>
<dbReference type="GO" id="GO:0003723">
    <property type="term" value="F:RNA binding"/>
    <property type="evidence" value="ECO:0007669"/>
    <property type="project" value="UniProtKB-UniRule"/>
</dbReference>
<dbReference type="GO" id="GO:0005829">
    <property type="term" value="C:cytosol"/>
    <property type="evidence" value="ECO:0007669"/>
    <property type="project" value="TreeGrafter"/>
</dbReference>
<reference evidence="9 10" key="1">
    <citation type="submission" date="2020-03" db="EMBL/GenBank/DDBJ databases">
        <title>Propioniciclava sp. nov., isolated from Hydrophilus acuminatus.</title>
        <authorList>
            <person name="Hyun D.-W."/>
            <person name="Bae J.-W."/>
        </authorList>
    </citation>
    <scope>NUCLEOTIDE SEQUENCE [LARGE SCALE GENOMIC DNA]</scope>
    <source>
        <strain evidence="9 10">HDW11</strain>
    </source>
</reference>
<dbReference type="GO" id="GO:0031564">
    <property type="term" value="P:transcription antitermination"/>
    <property type="evidence" value="ECO:0007669"/>
    <property type="project" value="UniProtKB-KW"/>
</dbReference>
<keyword evidence="4 6" id="KW-0805">Transcription regulation</keyword>
<proteinExistence type="inferred from homology"/>
<dbReference type="EMBL" id="CP049865">
    <property type="protein sequence ID" value="QIK73556.1"/>
    <property type="molecule type" value="Genomic_DNA"/>
</dbReference>
<feature type="compositionally biased region" description="Acidic residues" evidence="7">
    <location>
        <begin position="188"/>
        <end position="200"/>
    </location>
</feature>
<feature type="domain" description="NusB/RsmB/TIM44" evidence="8">
    <location>
        <begin position="22"/>
        <end position="144"/>
    </location>
</feature>